<protein>
    <submittedName>
        <fullName evidence="4">Uncharacterized protein</fullName>
    </submittedName>
</protein>
<reference evidence="4" key="1">
    <citation type="submission" date="2016-11" db="UniProtKB">
        <authorList>
            <consortium name="WormBaseParasite"/>
        </authorList>
    </citation>
    <scope>IDENTIFICATION</scope>
</reference>
<evidence type="ECO:0000313" key="3">
    <source>
        <dbReference type="Proteomes" id="UP000095282"/>
    </source>
</evidence>
<dbReference type="AlphaFoldDB" id="A0A1I7TPL0"/>
<proteinExistence type="predicted"/>
<evidence type="ECO:0000256" key="1">
    <source>
        <dbReference type="SAM" id="Coils"/>
    </source>
</evidence>
<accession>A0A1I7TPL0</accession>
<feature type="compositionally biased region" description="Basic and acidic residues" evidence="2">
    <location>
        <begin position="180"/>
        <end position="190"/>
    </location>
</feature>
<keyword evidence="3" id="KW-1185">Reference proteome</keyword>
<organism evidence="3 4">
    <name type="scientific">Caenorhabditis tropicalis</name>
    <dbReference type="NCBI Taxonomy" id="1561998"/>
    <lineage>
        <taxon>Eukaryota</taxon>
        <taxon>Metazoa</taxon>
        <taxon>Ecdysozoa</taxon>
        <taxon>Nematoda</taxon>
        <taxon>Chromadorea</taxon>
        <taxon>Rhabditida</taxon>
        <taxon>Rhabditina</taxon>
        <taxon>Rhabditomorpha</taxon>
        <taxon>Rhabditoidea</taxon>
        <taxon>Rhabditidae</taxon>
        <taxon>Peloderinae</taxon>
        <taxon>Caenorhabditis</taxon>
    </lineage>
</organism>
<dbReference type="WBParaSite" id="Csp11.Scaffold629.g10509.t1">
    <property type="protein sequence ID" value="Csp11.Scaffold629.g10509.t1"/>
    <property type="gene ID" value="Csp11.Scaffold629.g10509"/>
</dbReference>
<feature type="coiled-coil region" evidence="1">
    <location>
        <begin position="255"/>
        <end position="296"/>
    </location>
</feature>
<evidence type="ECO:0000313" key="4">
    <source>
        <dbReference type="WBParaSite" id="Csp11.Scaffold629.g10509.t1"/>
    </source>
</evidence>
<name>A0A1I7TPL0_9PELO</name>
<sequence length="299" mass="35204">MGQLPSKKPLEDDEAVQLFKIFIERLKTDDVYEKRVRDLLETTFKFCSMKMKGTPEEVEFAIRNMKMMGNSEEGMDRLKDAINGGEAALEILRSRLHDLRTKHPTNRSQIHAMESEIEQQNALAILRLDLLHAKYELSDRKVKEAQLENKIREMKKQYEMMEYNKDLDIEHLQRKIDELEDGKSNKKEVKEEEEESEMEKLKREIDMDKIEPIVLRSFEGPVPLLTYSTPQKPPTIAIDPSEVKKYVAESNKKTLQLVDEIRREAVREIENLRRELEEKTRKLEKFEAVAEIIQEINES</sequence>
<dbReference type="Proteomes" id="UP000095282">
    <property type="component" value="Unplaced"/>
</dbReference>
<feature type="region of interest" description="Disordered" evidence="2">
    <location>
        <begin position="180"/>
        <end position="201"/>
    </location>
</feature>
<keyword evidence="1" id="KW-0175">Coiled coil</keyword>
<evidence type="ECO:0000256" key="2">
    <source>
        <dbReference type="SAM" id="MobiDB-lite"/>
    </source>
</evidence>